<feature type="coiled-coil region" evidence="2">
    <location>
        <begin position="110"/>
        <end position="144"/>
    </location>
</feature>
<dbReference type="PANTHER" id="PTHR31088:SF9">
    <property type="entry name" value="PHAGE SHOCK PROTEIN A"/>
    <property type="match status" value="1"/>
</dbReference>
<dbReference type="InterPro" id="IPR007157">
    <property type="entry name" value="PspA_VIPP1"/>
</dbReference>
<sequence>MNIWSKLLTALRGGANEVGETLVDGQALRILDQEIRDSDTELRRSKEALAEIMAKHKLAEGRLAKSHEKIAEYEAYAMKALGSNDENLAREVAAKIAVLETSRDTDRQQVEQFAASVADLRRAIAQAEGNIRRLKQQVDTVKATESVQRAQATVAHRYSGSQTRLQTAVDSLERIKHKQAERGARMEAAAELAKEEGQDALDTKLREAGIIADAASAESVLARLKEKAAG</sequence>
<dbReference type="Pfam" id="PF04012">
    <property type="entry name" value="PspA_IM30"/>
    <property type="match status" value="1"/>
</dbReference>
<evidence type="ECO:0000256" key="2">
    <source>
        <dbReference type="SAM" id="Coils"/>
    </source>
</evidence>
<comment type="caution">
    <text evidence="3">The sequence shown here is derived from an EMBL/GenBank/DDBJ whole genome shotgun (WGS) entry which is preliminary data.</text>
</comment>
<evidence type="ECO:0000256" key="1">
    <source>
        <dbReference type="ARBA" id="ARBA00043985"/>
    </source>
</evidence>
<dbReference type="Proteomes" id="UP000267049">
    <property type="component" value="Unassembled WGS sequence"/>
</dbReference>
<dbReference type="AlphaFoldDB" id="A0A3M8SU44"/>
<accession>A0A3M8SU44</accession>
<organism evidence="3 4">
    <name type="scientific">Montanilutibacter psychrotolerans</name>
    <dbReference type="NCBI Taxonomy" id="1327343"/>
    <lineage>
        <taxon>Bacteria</taxon>
        <taxon>Pseudomonadati</taxon>
        <taxon>Pseudomonadota</taxon>
        <taxon>Gammaproteobacteria</taxon>
        <taxon>Lysobacterales</taxon>
        <taxon>Lysobacteraceae</taxon>
        <taxon>Montanilutibacter</taxon>
    </lineage>
</organism>
<keyword evidence="2" id="KW-0175">Coiled coil</keyword>
<evidence type="ECO:0000313" key="4">
    <source>
        <dbReference type="Proteomes" id="UP000267049"/>
    </source>
</evidence>
<protein>
    <submittedName>
        <fullName evidence="3">PspA/IM30 family protein</fullName>
    </submittedName>
</protein>
<name>A0A3M8SU44_9GAMM</name>
<evidence type="ECO:0000313" key="3">
    <source>
        <dbReference type="EMBL" id="RNF82380.1"/>
    </source>
</evidence>
<dbReference type="RefSeq" id="WP_123088876.1">
    <property type="nucleotide sequence ID" value="NZ_RIBS01000008.1"/>
</dbReference>
<reference evidence="3 4" key="1">
    <citation type="submission" date="2018-11" db="EMBL/GenBank/DDBJ databases">
        <title>Lysobacter cryohumiis sp. nov., isolated from soil in the Tianshan Mountains, Xinjiang, China.</title>
        <authorList>
            <person name="Luo Y."/>
            <person name="Sheng H."/>
        </authorList>
    </citation>
    <scope>NUCLEOTIDE SEQUENCE [LARGE SCALE GENOMIC DNA]</scope>
    <source>
        <strain evidence="3 4">ZS60</strain>
    </source>
</reference>
<keyword evidence="4" id="KW-1185">Reference proteome</keyword>
<dbReference type="PANTHER" id="PTHR31088">
    <property type="entry name" value="MEMBRANE-ASSOCIATED PROTEIN VIPP1, CHLOROPLASTIC"/>
    <property type="match status" value="1"/>
</dbReference>
<gene>
    <name evidence="3" type="ORF">EER27_14620</name>
</gene>
<dbReference type="EMBL" id="RIBS01000008">
    <property type="protein sequence ID" value="RNF82380.1"/>
    <property type="molecule type" value="Genomic_DNA"/>
</dbReference>
<dbReference type="OrthoDB" id="8844617at2"/>
<proteinExistence type="inferred from homology"/>
<comment type="similarity">
    <text evidence="1">Belongs to the PspA/Vipp/IM30 family.</text>
</comment>